<dbReference type="RefSeq" id="WP_386022588.1">
    <property type="nucleotide sequence ID" value="NZ_JBHUHX010000004.1"/>
</dbReference>
<gene>
    <name evidence="2" type="ORF">ACFSJC_02260</name>
</gene>
<dbReference type="Pfam" id="PF07238">
    <property type="entry name" value="PilZ"/>
    <property type="match status" value="1"/>
</dbReference>
<dbReference type="Proteomes" id="UP001597337">
    <property type="component" value="Unassembled WGS sequence"/>
</dbReference>
<dbReference type="EMBL" id="JBHUHX010000004">
    <property type="protein sequence ID" value="MFD2110662.1"/>
    <property type="molecule type" value="Genomic_DNA"/>
</dbReference>
<keyword evidence="3" id="KW-1185">Reference proteome</keyword>
<comment type="caution">
    <text evidence="2">The sequence shown here is derived from an EMBL/GenBank/DDBJ whole genome shotgun (WGS) entry which is preliminary data.</text>
</comment>
<accession>A0ABW4Y3D2</accession>
<reference evidence="3" key="1">
    <citation type="journal article" date="2019" name="Int. J. Syst. Evol. Microbiol.">
        <title>The Global Catalogue of Microorganisms (GCM) 10K type strain sequencing project: providing services to taxonomists for standard genome sequencing and annotation.</title>
        <authorList>
            <consortium name="The Broad Institute Genomics Platform"/>
            <consortium name="The Broad Institute Genome Sequencing Center for Infectious Disease"/>
            <person name="Wu L."/>
            <person name="Ma J."/>
        </authorList>
    </citation>
    <scope>NUCLEOTIDE SEQUENCE [LARGE SCALE GENOMIC DNA]</scope>
    <source>
        <strain evidence="3">KACC 12597</strain>
    </source>
</reference>
<sequence length="164" mass="18586">MTCYKVFEAVYTSRPVRRRLSTRPGEHAMISDTSADERRTSKRVSWECLARLLPLSLELQSRVVSMHQVEGRNISEGGLQICSDRLFPLKSRLLVEMESPEIPEGIQAVGSVTWVSPTTSENRWCLGIEFSDVGDSALTSIRVLMHQDKRPIQRRRTITTAQAL</sequence>
<organism evidence="2 3">
    <name type="scientific">Thiorhodococcus fuscus</name>
    <dbReference type="NCBI Taxonomy" id="527200"/>
    <lineage>
        <taxon>Bacteria</taxon>
        <taxon>Pseudomonadati</taxon>
        <taxon>Pseudomonadota</taxon>
        <taxon>Gammaproteobacteria</taxon>
        <taxon>Chromatiales</taxon>
        <taxon>Chromatiaceae</taxon>
        <taxon>Thiorhodococcus</taxon>
    </lineage>
</organism>
<protein>
    <submittedName>
        <fullName evidence="2">PilZ domain-containing protein</fullName>
    </submittedName>
</protein>
<name>A0ABW4Y3D2_9GAMM</name>
<dbReference type="Gene3D" id="2.40.10.220">
    <property type="entry name" value="predicted glycosyltransferase like domains"/>
    <property type="match status" value="1"/>
</dbReference>
<evidence type="ECO:0000313" key="2">
    <source>
        <dbReference type="EMBL" id="MFD2110662.1"/>
    </source>
</evidence>
<dbReference type="InterPro" id="IPR009875">
    <property type="entry name" value="PilZ_domain"/>
</dbReference>
<feature type="domain" description="PilZ" evidence="1">
    <location>
        <begin position="37"/>
        <end position="142"/>
    </location>
</feature>
<evidence type="ECO:0000259" key="1">
    <source>
        <dbReference type="Pfam" id="PF07238"/>
    </source>
</evidence>
<proteinExistence type="predicted"/>
<evidence type="ECO:0000313" key="3">
    <source>
        <dbReference type="Proteomes" id="UP001597337"/>
    </source>
</evidence>